<feature type="region of interest" description="Disordered" evidence="1">
    <location>
        <begin position="206"/>
        <end position="298"/>
    </location>
</feature>
<reference evidence="2 3" key="1">
    <citation type="submission" date="2024-01" db="EMBL/GenBank/DDBJ databases">
        <authorList>
            <person name="Allen C."/>
            <person name="Tagirdzhanova G."/>
        </authorList>
    </citation>
    <scope>NUCLEOTIDE SEQUENCE [LARGE SCALE GENOMIC DNA]</scope>
    <source>
        <strain evidence="2 3">CBS 573.63</strain>
    </source>
</reference>
<organism evidence="2 3">
    <name type="scientific">Sporothrix epigloea</name>
    <dbReference type="NCBI Taxonomy" id="1892477"/>
    <lineage>
        <taxon>Eukaryota</taxon>
        <taxon>Fungi</taxon>
        <taxon>Dikarya</taxon>
        <taxon>Ascomycota</taxon>
        <taxon>Pezizomycotina</taxon>
        <taxon>Sordariomycetes</taxon>
        <taxon>Sordariomycetidae</taxon>
        <taxon>Ophiostomatales</taxon>
        <taxon>Ophiostomataceae</taxon>
        <taxon>Sporothrix</taxon>
    </lineage>
</organism>
<name>A0ABP0DV23_9PEZI</name>
<feature type="compositionally biased region" description="Polar residues" evidence="1">
    <location>
        <begin position="65"/>
        <end position="84"/>
    </location>
</feature>
<evidence type="ECO:0000256" key="1">
    <source>
        <dbReference type="SAM" id="MobiDB-lite"/>
    </source>
</evidence>
<proteinExistence type="predicted"/>
<feature type="compositionally biased region" description="Pro residues" evidence="1">
    <location>
        <begin position="250"/>
        <end position="274"/>
    </location>
</feature>
<dbReference type="EMBL" id="CAWUOM010000101">
    <property type="protein sequence ID" value="CAK7272130.1"/>
    <property type="molecule type" value="Genomic_DNA"/>
</dbReference>
<evidence type="ECO:0000313" key="3">
    <source>
        <dbReference type="Proteomes" id="UP001642501"/>
    </source>
</evidence>
<protein>
    <submittedName>
        <fullName evidence="2">Uncharacterized protein</fullName>
    </submittedName>
</protein>
<comment type="caution">
    <text evidence="2">The sequence shown here is derived from an EMBL/GenBank/DDBJ whole genome shotgun (WGS) entry which is preliminary data.</text>
</comment>
<accession>A0ABP0DV23</accession>
<feature type="region of interest" description="Disordered" evidence="1">
    <location>
        <begin position="65"/>
        <end position="88"/>
    </location>
</feature>
<keyword evidence="3" id="KW-1185">Reference proteome</keyword>
<dbReference type="Proteomes" id="UP001642501">
    <property type="component" value="Unassembled WGS sequence"/>
</dbReference>
<sequence>MADSDSEEAGAFFRPTSTALLARRSPAVVDKSVSRHGLENSGSVDKEATSSCIVASQPRLNLDNIPNITNKSEDANNTAEQNSSAAAALQTAITADDDCAIEDDDDDVNNNLGDEEDLWEDDDGMSYNAHGSAVIKTAFAVRPNQLRKKHQRGSAKVLKQDSSTLFLGGTVKYARHPDGSLISNLSQQLRQAAQLADLAAPTCSELITPKNKEESSRTTTPENIAADTVSPPATCAAQLPDPLRCYPITVTPPPTPPEIGPQSPNPPPPVPPSTPQVALTRRSRFGSTSSLRPLLTPPLTPTAATATMATAVATILSSSGSTTSTIALMAASSGSSGTASTRATSVSSVLSNATPKQSLVTVPPKNPILHIAQIKRPTYKARNGVNFGGGPNGFVAYNGYSGPRLEPFINLDAQVSLDSSSALSDSAEEPCLRRKLIRSASSGLIASEMTDSLQRQILNENKSRYIFQHFGTRRFVDLEPNSAARPSPFQRSMSMQNVSHEPLLTEAEIGKGKAAARGPNGHPHPVFRQVYFVDDYKEPEDWTWERGYHTKGW</sequence>
<evidence type="ECO:0000313" key="2">
    <source>
        <dbReference type="EMBL" id="CAK7272130.1"/>
    </source>
</evidence>
<gene>
    <name evidence="2" type="ORF">SEPCBS57363_004975</name>
</gene>